<evidence type="ECO:0000313" key="3">
    <source>
        <dbReference type="Proteomes" id="UP000019804"/>
    </source>
</evidence>
<organism evidence="2 3">
    <name type="scientific">Aspergillus ruber (strain CBS 135680)</name>
    <dbReference type="NCBI Taxonomy" id="1388766"/>
    <lineage>
        <taxon>Eukaryota</taxon>
        <taxon>Fungi</taxon>
        <taxon>Dikarya</taxon>
        <taxon>Ascomycota</taxon>
        <taxon>Pezizomycotina</taxon>
        <taxon>Eurotiomycetes</taxon>
        <taxon>Eurotiomycetidae</taxon>
        <taxon>Eurotiales</taxon>
        <taxon>Aspergillaceae</taxon>
        <taxon>Aspergillus</taxon>
        <taxon>Aspergillus subgen. Aspergillus</taxon>
    </lineage>
</organism>
<feature type="transmembrane region" description="Helical" evidence="1">
    <location>
        <begin position="21"/>
        <end position="40"/>
    </location>
</feature>
<name>A0A017S8N1_ASPRC</name>
<dbReference type="GeneID" id="63694332"/>
<keyword evidence="1" id="KW-0472">Membrane</keyword>
<protein>
    <submittedName>
        <fullName evidence="2">Uncharacterized protein</fullName>
    </submittedName>
</protein>
<keyword evidence="3" id="KW-1185">Reference proteome</keyword>
<proteinExistence type="predicted"/>
<accession>A0A017S8N1</accession>
<sequence>MVSIAASGRSAAQAIQMLLESGAIIVTTMFSEAIVLQLIIEDTNTRTGFV</sequence>
<dbReference type="AlphaFoldDB" id="A0A017S8N1"/>
<dbReference type="Proteomes" id="UP000019804">
    <property type="component" value="Unassembled WGS sequence"/>
</dbReference>
<keyword evidence="1" id="KW-0812">Transmembrane</keyword>
<reference evidence="3" key="1">
    <citation type="journal article" date="2014" name="Nat. Commun.">
        <title>Genomic adaptations of the halophilic Dead Sea filamentous fungus Eurotium rubrum.</title>
        <authorList>
            <person name="Kis-Papo T."/>
            <person name="Weig A.R."/>
            <person name="Riley R."/>
            <person name="Persoh D."/>
            <person name="Salamov A."/>
            <person name="Sun H."/>
            <person name="Lipzen A."/>
            <person name="Wasser S.P."/>
            <person name="Rambold G."/>
            <person name="Grigoriev I.V."/>
            <person name="Nevo E."/>
        </authorList>
    </citation>
    <scope>NUCLEOTIDE SEQUENCE [LARGE SCALE GENOMIC DNA]</scope>
    <source>
        <strain evidence="3">CBS 135680</strain>
    </source>
</reference>
<evidence type="ECO:0000313" key="2">
    <source>
        <dbReference type="EMBL" id="EYE92989.1"/>
    </source>
</evidence>
<dbReference type="RefSeq" id="XP_040636677.1">
    <property type="nucleotide sequence ID" value="XM_040779208.1"/>
</dbReference>
<evidence type="ECO:0000256" key="1">
    <source>
        <dbReference type="SAM" id="Phobius"/>
    </source>
</evidence>
<dbReference type="HOGENOM" id="CLU_3124714_0_0_1"/>
<gene>
    <name evidence="2" type="ORF">EURHEDRAFT_379759</name>
</gene>
<keyword evidence="1" id="KW-1133">Transmembrane helix</keyword>
<dbReference type="EMBL" id="KK088434">
    <property type="protein sequence ID" value="EYE92989.1"/>
    <property type="molecule type" value="Genomic_DNA"/>
</dbReference>